<evidence type="ECO:0000313" key="3">
    <source>
        <dbReference type="Proteomes" id="UP000193963"/>
    </source>
</evidence>
<keyword evidence="3" id="KW-1185">Reference proteome</keyword>
<dbReference type="Proteomes" id="UP000193963">
    <property type="component" value="Unassembled WGS sequence"/>
</dbReference>
<dbReference type="AlphaFoldDB" id="A0A1X6YKU9"/>
<organism evidence="2 3">
    <name type="scientific">Pseudooceanicola marinus</name>
    <dbReference type="NCBI Taxonomy" id="396013"/>
    <lineage>
        <taxon>Bacteria</taxon>
        <taxon>Pseudomonadati</taxon>
        <taxon>Pseudomonadota</taxon>
        <taxon>Alphaproteobacteria</taxon>
        <taxon>Rhodobacterales</taxon>
        <taxon>Paracoccaceae</taxon>
        <taxon>Pseudooceanicola</taxon>
    </lineage>
</organism>
<evidence type="ECO:0008006" key="4">
    <source>
        <dbReference type="Google" id="ProtNLM"/>
    </source>
</evidence>
<sequence>MRFLAMAALSAASLSLAACGGSSVDGDMSEADLPEKYASLEDLVSKAENAELEEASESQMSGTATLSGAMAISDVGEAEDLEAIGDMSLTADFTGGTVTGTADGFGLYNDDTQELEDELTGSLAISGTISGTTLAADASGTLTDDEAHIVDMDMDGTFYDYEGELALYGDLEGTVDGDYYEGGFAAIED</sequence>
<evidence type="ECO:0000256" key="1">
    <source>
        <dbReference type="SAM" id="SignalP"/>
    </source>
</evidence>
<dbReference type="RefSeq" id="WP_143515565.1">
    <property type="nucleotide sequence ID" value="NZ_FWFN01000002.1"/>
</dbReference>
<reference evidence="2 3" key="1">
    <citation type="submission" date="2017-03" db="EMBL/GenBank/DDBJ databases">
        <authorList>
            <person name="Afonso C.L."/>
            <person name="Miller P.J."/>
            <person name="Scott M.A."/>
            <person name="Spackman E."/>
            <person name="Goraichik I."/>
            <person name="Dimitrov K.M."/>
            <person name="Suarez D.L."/>
            <person name="Swayne D.E."/>
        </authorList>
    </citation>
    <scope>NUCLEOTIDE SEQUENCE [LARGE SCALE GENOMIC DNA]</scope>
    <source>
        <strain evidence="2 3">CECT 7751</strain>
    </source>
</reference>
<keyword evidence="1" id="KW-0732">Signal</keyword>
<name>A0A1X6YKU9_9RHOB</name>
<dbReference type="PROSITE" id="PS51257">
    <property type="entry name" value="PROKAR_LIPOPROTEIN"/>
    <property type="match status" value="1"/>
</dbReference>
<evidence type="ECO:0000313" key="2">
    <source>
        <dbReference type="EMBL" id="SLN23582.1"/>
    </source>
</evidence>
<proteinExistence type="predicted"/>
<dbReference type="EMBL" id="FWFN01000002">
    <property type="protein sequence ID" value="SLN23582.1"/>
    <property type="molecule type" value="Genomic_DNA"/>
</dbReference>
<feature type="signal peptide" evidence="1">
    <location>
        <begin position="1"/>
        <end position="17"/>
    </location>
</feature>
<accession>A0A1X6YKU9</accession>
<gene>
    <name evidence="2" type="ORF">PSM7751_00757</name>
</gene>
<feature type="chain" id="PRO_5010876564" description="Transferrin-binding protein B C-lobe/N-lobe beta barrel domain-containing protein" evidence="1">
    <location>
        <begin position="18"/>
        <end position="189"/>
    </location>
</feature>
<dbReference type="OrthoDB" id="7868328at2"/>
<dbReference type="Gene3D" id="2.40.160.90">
    <property type="match status" value="1"/>
</dbReference>
<protein>
    <recommendedName>
        <fullName evidence="4">Transferrin-binding protein B C-lobe/N-lobe beta barrel domain-containing protein</fullName>
    </recommendedName>
</protein>